<protein>
    <submittedName>
        <fullName evidence="1">Uncharacterized protein</fullName>
    </submittedName>
</protein>
<dbReference type="EMBL" id="FOZK01000002">
    <property type="protein sequence ID" value="SFR97120.1"/>
    <property type="molecule type" value="Genomic_DNA"/>
</dbReference>
<gene>
    <name evidence="1" type="ORF">SAMN05216559_1782</name>
</gene>
<sequence>MTVIDTSTDVPHADPPSGNEAIARLRLALRDFPSEELDAEGIVN</sequence>
<keyword evidence="2" id="KW-1185">Reference proteome</keyword>
<organism evidence="1 2">
    <name type="scientific">Halomicrobium zhouii</name>
    <dbReference type="NCBI Taxonomy" id="767519"/>
    <lineage>
        <taxon>Archaea</taxon>
        <taxon>Methanobacteriati</taxon>
        <taxon>Methanobacteriota</taxon>
        <taxon>Stenosarchaea group</taxon>
        <taxon>Halobacteria</taxon>
        <taxon>Halobacteriales</taxon>
        <taxon>Haloarculaceae</taxon>
        <taxon>Halomicrobium</taxon>
    </lineage>
</organism>
<accession>A0A1I6L1N7</accession>
<name>A0A1I6L1N7_9EURY</name>
<proteinExistence type="predicted"/>
<evidence type="ECO:0000313" key="1">
    <source>
        <dbReference type="EMBL" id="SFR97120.1"/>
    </source>
</evidence>
<dbReference type="Proteomes" id="UP000199062">
    <property type="component" value="Unassembled WGS sequence"/>
</dbReference>
<dbReference type="AlphaFoldDB" id="A0A1I6L1N7"/>
<reference evidence="1 2" key="1">
    <citation type="submission" date="2016-10" db="EMBL/GenBank/DDBJ databases">
        <authorList>
            <person name="de Groot N.N."/>
        </authorList>
    </citation>
    <scope>NUCLEOTIDE SEQUENCE [LARGE SCALE GENOMIC DNA]</scope>
    <source>
        <strain evidence="1 2">CGMCC 1.10457</strain>
    </source>
</reference>
<evidence type="ECO:0000313" key="2">
    <source>
        <dbReference type="Proteomes" id="UP000199062"/>
    </source>
</evidence>